<dbReference type="InterPro" id="IPR044286">
    <property type="entry name" value="SINL_plant"/>
</dbReference>
<evidence type="ECO:0000256" key="10">
    <source>
        <dbReference type="ARBA" id="ARBA00024004"/>
    </source>
</evidence>
<feature type="region of interest" description="Disordered" evidence="12">
    <location>
        <begin position="1"/>
        <end position="31"/>
    </location>
</feature>
<dbReference type="GO" id="GO:0061630">
    <property type="term" value="F:ubiquitin protein ligase activity"/>
    <property type="evidence" value="ECO:0007669"/>
    <property type="project" value="UniProtKB-EC"/>
</dbReference>
<feature type="domain" description="SIAH-type" evidence="13">
    <location>
        <begin position="99"/>
        <end position="157"/>
    </location>
</feature>
<dbReference type="InterPro" id="IPR013010">
    <property type="entry name" value="Znf_SIAH"/>
</dbReference>
<sequence>MGLGNSTSQITSGGNSSISSPSRSSNGENDAANSSEMLLDLEALSCPICCDALTSTIFQCENGHLACRTCCNKLRNKFPYCDLPVGRIRCRAMERVIKAVIVPCPNAKLGCTKSFSYGKEIIHGKECVFYLCSCPAKNCSYSGSYKKLYNHFQTHENERGCSYRFIAGESREVYFELTEYNSVFMSEYEAGLLSIVCGSVFQ</sequence>
<comment type="similarity">
    <text evidence="3">Belongs to the SINA (Seven in absentia) family.</text>
</comment>
<dbReference type="InterPro" id="IPR013083">
    <property type="entry name" value="Znf_RING/FYVE/PHD"/>
</dbReference>
<dbReference type="Pfam" id="PF21361">
    <property type="entry name" value="Sina_ZnF"/>
    <property type="match status" value="1"/>
</dbReference>
<evidence type="ECO:0000313" key="14">
    <source>
        <dbReference type="EMBL" id="CAA7055657.1"/>
    </source>
</evidence>
<evidence type="ECO:0000256" key="1">
    <source>
        <dbReference type="ARBA" id="ARBA00000900"/>
    </source>
</evidence>
<evidence type="ECO:0000256" key="5">
    <source>
        <dbReference type="ARBA" id="ARBA00022679"/>
    </source>
</evidence>
<keyword evidence="7 11" id="KW-0863">Zinc-finger</keyword>
<dbReference type="GO" id="GO:0008270">
    <property type="term" value="F:zinc ion binding"/>
    <property type="evidence" value="ECO:0007669"/>
    <property type="project" value="UniProtKB-KW"/>
</dbReference>
<evidence type="ECO:0000256" key="2">
    <source>
        <dbReference type="ARBA" id="ARBA00004906"/>
    </source>
</evidence>
<feature type="compositionally biased region" description="Low complexity" evidence="12">
    <location>
        <begin position="1"/>
        <end position="29"/>
    </location>
</feature>
<dbReference type="SUPFAM" id="SSF49599">
    <property type="entry name" value="TRAF domain-like"/>
    <property type="match status" value="1"/>
</dbReference>
<dbReference type="Gene3D" id="3.30.40.10">
    <property type="entry name" value="Zinc/RING finger domain, C3HC4 (zinc finger)"/>
    <property type="match status" value="1"/>
</dbReference>
<evidence type="ECO:0000256" key="11">
    <source>
        <dbReference type="PROSITE-ProRule" id="PRU00455"/>
    </source>
</evidence>
<name>A0A6D2KTJ0_9BRAS</name>
<dbReference type="EC" id="2.3.2.27" evidence="4"/>
<keyword evidence="15" id="KW-1185">Reference proteome</keyword>
<protein>
    <recommendedName>
        <fullName evidence="4">RING-type E3 ubiquitin transferase</fullName>
        <ecNumber evidence="4">2.3.2.27</ecNumber>
    </recommendedName>
</protein>
<comment type="pathway">
    <text evidence="2">Protein modification; protein ubiquitination.</text>
</comment>
<comment type="catalytic activity">
    <reaction evidence="1">
        <text>S-ubiquitinyl-[E2 ubiquitin-conjugating enzyme]-L-cysteine + [acceptor protein]-L-lysine = [E2 ubiquitin-conjugating enzyme]-L-cysteine + N(6)-ubiquitinyl-[acceptor protein]-L-lysine.</text>
        <dbReference type="EC" id="2.3.2.27"/>
    </reaction>
</comment>
<keyword evidence="8" id="KW-0833">Ubl conjugation pathway</keyword>
<organism evidence="14 15">
    <name type="scientific">Microthlaspi erraticum</name>
    <dbReference type="NCBI Taxonomy" id="1685480"/>
    <lineage>
        <taxon>Eukaryota</taxon>
        <taxon>Viridiplantae</taxon>
        <taxon>Streptophyta</taxon>
        <taxon>Embryophyta</taxon>
        <taxon>Tracheophyta</taxon>
        <taxon>Spermatophyta</taxon>
        <taxon>Magnoliopsida</taxon>
        <taxon>eudicotyledons</taxon>
        <taxon>Gunneridae</taxon>
        <taxon>Pentapetalae</taxon>
        <taxon>rosids</taxon>
        <taxon>malvids</taxon>
        <taxon>Brassicales</taxon>
        <taxon>Brassicaceae</taxon>
        <taxon>Coluteocarpeae</taxon>
        <taxon>Microthlaspi</taxon>
    </lineage>
</organism>
<dbReference type="GO" id="GO:0016567">
    <property type="term" value="P:protein ubiquitination"/>
    <property type="evidence" value="ECO:0007669"/>
    <property type="project" value="UniProtKB-UniPathway"/>
</dbReference>
<dbReference type="Pfam" id="PF21362">
    <property type="entry name" value="Sina_RING"/>
    <property type="match status" value="1"/>
</dbReference>
<comment type="function">
    <text evidence="10">E3 ubiquitin-protein ligase that mediates ubiquitination and subsequent proteasomal degradation of target proteins. E3 ubiquitin ligases accept ubiquitin from an E2 ubiquitin-conjugating enzyme in the form of a thioester and then directly transfers the ubiquitin to targeted substrates. It probably triggers the ubiquitin-mediated degradation of different substrates.</text>
</comment>
<keyword evidence="9" id="KW-0862">Zinc</keyword>
<evidence type="ECO:0000256" key="3">
    <source>
        <dbReference type="ARBA" id="ARBA00009119"/>
    </source>
</evidence>
<evidence type="ECO:0000313" key="15">
    <source>
        <dbReference type="Proteomes" id="UP000467841"/>
    </source>
</evidence>
<evidence type="ECO:0000256" key="6">
    <source>
        <dbReference type="ARBA" id="ARBA00022723"/>
    </source>
</evidence>
<dbReference type="PROSITE" id="PS51081">
    <property type="entry name" value="ZF_SIAH"/>
    <property type="match status" value="1"/>
</dbReference>
<reference evidence="14" key="1">
    <citation type="submission" date="2020-01" db="EMBL/GenBank/DDBJ databases">
        <authorList>
            <person name="Mishra B."/>
        </authorList>
    </citation>
    <scope>NUCLEOTIDE SEQUENCE [LARGE SCALE GENOMIC DNA]</scope>
</reference>
<evidence type="ECO:0000256" key="12">
    <source>
        <dbReference type="SAM" id="MobiDB-lite"/>
    </source>
</evidence>
<proteinExistence type="inferred from homology"/>
<evidence type="ECO:0000256" key="4">
    <source>
        <dbReference type="ARBA" id="ARBA00012483"/>
    </source>
</evidence>
<evidence type="ECO:0000256" key="8">
    <source>
        <dbReference type="ARBA" id="ARBA00022786"/>
    </source>
</evidence>
<evidence type="ECO:0000259" key="13">
    <source>
        <dbReference type="PROSITE" id="PS51081"/>
    </source>
</evidence>
<dbReference type="UniPathway" id="UPA00143"/>
<comment type="caution">
    <text evidence="14">The sequence shown here is derived from an EMBL/GenBank/DDBJ whole genome shotgun (WGS) entry which is preliminary data.</text>
</comment>
<dbReference type="AlphaFoldDB" id="A0A6D2KTJ0"/>
<accession>A0A6D2KTJ0</accession>
<gene>
    <name evidence="14" type="ORF">MERR_LOCUS42893</name>
</gene>
<dbReference type="OrthoDB" id="4788989at2759"/>
<evidence type="ECO:0000256" key="9">
    <source>
        <dbReference type="ARBA" id="ARBA00022833"/>
    </source>
</evidence>
<dbReference type="EMBL" id="CACVBM020001607">
    <property type="protein sequence ID" value="CAA7055657.1"/>
    <property type="molecule type" value="Genomic_DNA"/>
</dbReference>
<dbReference type="PANTHER" id="PTHR46632">
    <property type="entry name" value="E3 UBIQUITIN-PROTEIN LIGASE SINA-LIKE 4"/>
    <property type="match status" value="1"/>
</dbReference>
<dbReference type="PANTHER" id="PTHR46632:SF19">
    <property type="entry name" value="RING-TYPE E3 UBIQUITIN TRANSFERASE"/>
    <property type="match status" value="1"/>
</dbReference>
<keyword evidence="5" id="KW-0808">Transferase</keyword>
<dbReference type="InterPro" id="IPR049548">
    <property type="entry name" value="Sina-like_RING"/>
</dbReference>
<evidence type="ECO:0000256" key="7">
    <source>
        <dbReference type="ARBA" id="ARBA00022771"/>
    </source>
</evidence>
<keyword evidence="6" id="KW-0479">Metal-binding</keyword>
<dbReference type="Proteomes" id="UP000467841">
    <property type="component" value="Unassembled WGS sequence"/>
</dbReference>